<protein>
    <submittedName>
        <fullName evidence="1">Uncharacterized protein</fullName>
    </submittedName>
</protein>
<gene>
    <name evidence="1" type="ORF">J2S08_004170</name>
</gene>
<reference evidence="1 2" key="1">
    <citation type="submission" date="2023-07" db="EMBL/GenBank/DDBJ databases">
        <title>Genomic Encyclopedia of Type Strains, Phase IV (KMG-IV): sequencing the most valuable type-strain genomes for metagenomic binning, comparative biology and taxonomic classification.</title>
        <authorList>
            <person name="Goeker M."/>
        </authorList>
    </citation>
    <scope>NUCLEOTIDE SEQUENCE [LARGE SCALE GENOMIC DNA]</scope>
    <source>
        <strain evidence="1 2">DSM 23837</strain>
    </source>
</reference>
<comment type="caution">
    <text evidence="1">The sequence shown here is derived from an EMBL/GenBank/DDBJ whole genome shotgun (WGS) entry which is preliminary data.</text>
</comment>
<evidence type="ECO:0000313" key="2">
    <source>
        <dbReference type="Proteomes" id="UP001223586"/>
    </source>
</evidence>
<name>A0ABT9WY96_9BACI</name>
<proteinExistence type="predicted"/>
<sequence length="260" mass="29463">MAKGSEIKKMVFGSVGAIAAATIVFSGISQTVKALEMSKTKAVPTSYSIPYTKPFNSNIPTDDVKKDYKIKFVGQDQPTVNDMKMEEAAELVSKNLWRIFQVDLKGKTLDMTYYPISTTRLRPKWDVSVKINDLLAYHYTLDAVTGENLSTEKSVYHDADIREEMDINPNLLKNSQEYQELAKATAEKYQFVSGKVTSAEYEGQVYQANILGAQNVTIIFRVKSDKGEVARLTFSRYNQELLSVEFNSWIEEFELKVNEE</sequence>
<accession>A0ABT9WY96</accession>
<dbReference type="Proteomes" id="UP001223586">
    <property type="component" value="Unassembled WGS sequence"/>
</dbReference>
<dbReference type="EMBL" id="JAUSTT010000038">
    <property type="protein sequence ID" value="MDQ0178266.1"/>
    <property type="molecule type" value="Genomic_DNA"/>
</dbReference>
<organism evidence="1 2">
    <name type="scientific">Bacillus chungangensis</name>
    <dbReference type="NCBI Taxonomy" id="587633"/>
    <lineage>
        <taxon>Bacteria</taxon>
        <taxon>Bacillati</taxon>
        <taxon>Bacillota</taxon>
        <taxon>Bacilli</taxon>
        <taxon>Bacillales</taxon>
        <taxon>Bacillaceae</taxon>
        <taxon>Bacillus</taxon>
    </lineage>
</organism>
<dbReference type="RefSeq" id="WP_307232940.1">
    <property type="nucleotide sequence ID" value="NZ_JAUSTT010000038.1"/>
</dbReference>
<evidence type="ECO:0000313" key="1">
    <source>
        <dbReference type="EMBL" id="MDQ0178266.1"/>
    </source>
</evidence>
<keyword evidence="2" id="KW-1185">Reference proteome</keyword>